<reference evidence="2" key="2">
    <citation type="submission" date="2017-02" db="EMBL/GenBank/DDBJ databases">
        <title>Sunflower complete genome.</title>
        <authorList>
            <person name="Langlade N."/>
            <person name="Munos S."/>
        </authorList>
    </citation>
    <scope>NUCLEOTIDE SEQUENCE [LARGE SCALE GENOMIC DNA]</scope>
    <source>
        <tissue evidence="2">Leaves</tissue>
    </source>
</reference>
<accession>A0A251SU81</accession>
<evidence type="ECO:0000313" key="3">
    <source>
        <dbReference type="Proteomes" id="UP000215914"/>
    </source>
</evidence>
<dbReference type="InParanoid" id="A0A251SU81"/>
<sequence length="52" mass="6092">MSLTLNKLGGSLWRKRVKRIKNEKKSVVWMQVVDSNSSATCRNYFEVLTIEF</sequence>
<dbReference type="AlphaFoldDB" id="A0A251SU81"/>
<gene>
    <name evidence="2" type="ORF">HannXRQ_Chr13g0406491</name>
    <name evidence="1" type="ORF">HanXRQr2_Chr13g0592181</name>
</gene>
<dbReference type="Gramene" id="mRNA:HanXRQr2_Chr13g0592181">
    <property type="protein sequence ID" value="mRNA:HanXRQr2_Chr13g0592181"/>
    <property type="gene ID" value="HanXRQr2_Chr13g0592181"/>
</dbReference>
<dbReference type="Proteomes" id="UP000215914">
    <property type="component" value="Chromosome 13"/>
</dbReference>
<keyword evidence="3" id="KW-1185">Reference proteome</keyword>
<proteinExistence type="predicted"/>
<reference evidence="1 3" key="1">
    <citation type="journal article" date="2017" name="Nature">
        <title>The sunflower genome provides insights into oil metabolism, flowering and Asterid evolution.</title>
        <authorList>
            <person name="Badouin H."/>
            <person name="Gouzy J."/>
            <person name="Grassa C.J."/>
            <person name="Murat F."/>
            <person name="Staton S.E."/>
            <person name="Cottret L."/>
            <person name="Lelandais-Briere C."/>
            <person name="Owens G.L."/>
            <person name="Carrere S."/>
            <person name="Mayjonade B."/>
            <person name="Legrand L."/>
            <person name="Gill N."/>
            <person name="Kane N.C."/>
            <person name="Bowers J.E."/>
            <person name="Hubner S."/>
            <person name="Bellec A."/>
            <person name="Berard A."/>
            <person name="Berges H."/>
            <person name="Blanchet N."/>
            <person name="Boniface M.C."/>
            <person name="Brunel D."/>
            <person name="Catrice O."/>
            <person name="Chaidir N."/>
            <person name="Claudel C."/>
            <person name="Donnadieu C."/>
            <person name="Faraut T."/>
            <person name="Fievet G."/>
            <person name="Helmstetter N."/>
            <person name="King M."/>
            <person name="Knapp S.J."/>
            <person name="Lai Z."/>
            <person name="Le Paslier M.C."/>
            <person name="Lippi Y."/>
            <person name="Lorenzon L."/>
            <person name="Mandel J.R."/>
            <person name="Marage G."/>
            <person name="Marchand G."/>
            <person name="Marquand E."/>
            <person name="Bret-Mestries E."/>
            <person name="Morien E."/>
            <person name="Nambeesan S."/>
            <person name="Nguyen T."/>
            <person name="Pegot-Espagnet P."/>
            <person name="Pouilly N."/>
            <person name="Raftis F."/>
            <person name="Sallet E."/>
            <person name="Schiex T."/>
            <person name="Thomas J."/>
            <person name="Vandecasteele C."/>
            <person name="Vares D."/>
            <person name="Vear F."/>
            <person name="Vautrin S."/>
            <person name="Crespi M."/>
            <person name="Mangin B."/>
            <person name="Burke J.M."/>
            <person name="Salse J."/>
            <person name="Munos S."/>
            <person name="Vincourt P."/>
            <person name="Rieseberg L.H."/>
            <person name="Langlade N.B."/>
        </authorList>
    </citation>
    <scope>NUCLEOTIDE SEQUENCE [LARGE SCALE GENOMIC DNA]</scope>
    <source>
        <strain evidence="3">cv. SF193</strain>
        <tissue evidence="1">Leaves</tissue>
    </source>
</reference>
<evidence type="ECO:0000313" key="2">
    <source>
        <dbReference type="EMBL" id="OTG01846.1"/>
    </source>
</evidence>
<organism evidence="2 3">
    <name type="scientific">Helianthus annuus</name>
    <name type="common">Common sunflower</name>
    <dbReference type="NCBI Taxonomy" id="4232"/>
    <lineage>
        <taxon>Eukaryota</taxon>
        <taxon>Viridiplantae</taxon>
        <taxon>Streptophyta</taxon>
        <taxon>Embryophyta</taxon>
        <taxon>Tracheophyta</taxon>
        <taxon>Spermatophyta</taxon>
        <taxon>Magnoliopsida</taxon>
        <taxon>eudicotyledons</taxon>
        <taxon>Gunneridae</taxon>
        <taxon>Pentapetalae</taxon>
        <taxon>asterids</taxon>
        <taxon>campanulids</taxon>
        <taxon>Asterales</taxon>
        <taxon>Asteraceae</taxon>
        <taxon>Asteroideae</taxon>
        <taxon>Heliantheae alliance</taxon>
        <taxon>Heliantheae</taxon>
        <taxon>Helianthus</taxon>
    </lineage>
</organism>
<dbReference type="EMBL" id="MNCJ02000328">
    <property type="protein sequence ID" value="KAF5773752.1"/>
    <property type="molecule type" value="Genomic_DNA"/>
</dbReference>
<dbReference type="EMBL" id="CM007902">
    <property type="protein sequence ID" value="OTG01846.1"/>
    <property type="molecule type" value="Genomic_DNA"/>
</dbReference>
<protein>
    <submittedName>
        <fullName evidence="2">Uncharacterized protein</fullName>
    </submittedName>
</protein>
<reference evidence="1" key="3">
    <citation type="submission" date="2020-06" db="EMBL/GenBank/DDBJ databases">
        <title>Helianthus annuus Genome sequencing and assembly Release 2.</title>
        <authorList>
            <person name="Gouzy J."/>
            <person name="Langlade N."/>
            <person name="Munos S."/>
        </authorList>
    </citation>
    <scope>NUCLEOTIDE SEQUENCE</scope>
    <source>
        <tissue evidence="1">Leaves</tissue>
    </source>
</reference>
<name>A0A251SU81_HELAN</name>
<evidence type="ECO:0000313" key="1">
    <source>
        <dbReference type="EMBL" id="KAF5773752.1"/>
    </source>
</evidence>